<gene>
    <name evidence="2" type="ORF">LCGC14_1211060</name>
</gene>
<proteinExistence type="predicted"/>
<reference evidence="2" key="1">
    <citation type="journal article" date="2015" name="Nature">
        <title>Complex archaea that bridge the gap between prokaryotes and eukaryotes.</title>
        <authorList>
            <person name="Spang A."/>
            <person name="Saw J.H."/>
            <person name="Jorgensen S.L."/>
            <person name="Zaremba-Niedzwiedzka K."/>
            <person name="Martijn J."/>
            <person name="Lind A.E."/>
            <person name="van Eijk R."/>
            <person name="Schleper C."/>
            <person name="Guy L."/>
            <person name="Ettema T.J."/>
        </authorList>
    </citation>
    <scope>NUCLEOTIDE SEQUENCE</scope>
</reference>
<protein>
    <submittedName>
        <fullName evidence="2">Uncharacterized protein</fullName>
    </submittedName>
</protein>
<dbReference type="EMBL" id="LAZR01006301">
    <property type="protein sequence ID" value="KKM93182.1"/>
    <property type="molecule type" value="Genomic_DNA"/>
</dbReference>
<feature type="region of interest" description="Disordered" evidence="1">
    <location>
        <begin position="1"/>
        <end position="20"/>
    </location>
</feature>
<evidence type="ECO:0000313" key="2">
    <source>
        <dbReference type="EMBL" id="KKM93182.1"/>
    </source>
</evidence>
<comment type="caution">
    <text evidence="2">The sequence shown here is derived from an EMBL/GenBank/DDBJ whole genome shotgun (WGS) entry which is preliminary data.</text>
</comment>
<name>A0A0F9PIM3_9ZZZZ</name>
<dbReference type="AlphaFoldDB" id="A0A0F9PIM3"/>
<accession>A0A0F9PIM3</accession>
<sequence>MWASGQKTVVPDSSLHVSKGDSAAADYDQTDFTWDNTWREKDMSSILPADTKEAYLRISINHSSAGPNMMFRKNGYSNEINIGKVVVNIANQVAENYFWIEVDSDRKVAYKGQTQPGTFAIVVRGWII</sequence>
<organism evidence="2">
    <name type="scientific">marine sediment metagenome</name>
    <dbReference type="NCBI Taxonomy" id="412755"/>
    <lineage>
        <taxon>unclassified sequences</taxon>
        <taxon>metagenomes</taxon>
        <taxon>ecological metagenomes</taxon>
    </lineage>
</organism>
<evidence type="ECO:0000256" key="1">
    <source>
        <dbReference type="SAM" id="MobiDB-lite"/>
    </source>
</evidence>